<dbReference type="NCBIfam" id="NF002652">
    <property type="entry name" value="PRK02318.2-5"/>
    <property type="match status" value="1"/>
</dbReference>
<dbReference type="InterPro" id="IPR013118">
    <property type="entry name" value="Mannitol_DH_C"/>
</dbReference>
<dbReference type="PANTHER" id="PTHR30524">
    <property type="entry name" value="MANNITOL-1-PHOSPHATE 5-DEHYDROGENASE"/>
    <property type="match status" value="1"/>
</dbReference>
<evidence type="ECO:0000259" key="8">
    <source>
        <dbReference type="Pfam" id="PF01232"/>
    </source>
</evidence>
<dbReference type="SUPFAM" id="SSF48179">
    <property type="entry name" value="6-phosphogluconate dehydrogenase C-terminal domain-like"/>
    <property type="match status" value="1"/>
</dbReference>
<keyword evidence="5 7" id="KW-0520">NAD</keyword>
<evidence type="ECO:0000256" key="2">
    <source>
        <dbReference type="ARBA" id="ARBA00012939"/>
    </source>
</evidence>
<dbReference type="NCBIfam" id="NF002646">
    <property type="entry name" value="PRK02318.1-2"/>
    <property type="match status" value="1"/>
</dbReference>
<dbReference type="PANTHER" id="PTHR30524:SF0">
    <property type="entry name" value="ALTRONATE OXIDOREDUCTASE-RELATED"/>
    <property type="match status" value="1"/>
</dbReference>
<evidence type="ECO:0000256" key="1">
    <source>
        <dbReference type="ARBA" id="ARBA00006541"/>
    </source>
</evidence>
<dbReference type="EC" id="1.1.1.17" evidence="2 7"/>
<dbReference type="PROSITE" id="PS00974">
    <property type="entry name" value="MANNITOL_DHGENASE"/>
    <property type="match status" value="1"/>
</dbReference>
<organism evidence="10 11">
    <name type="scientific">Companilactobacillus ginsenosidimutans</name>
    <dbReference type="NCBI Taxonomy" id="1007676"/>
    <lineage>
        <taxon>Bacteria</taxon>
        <taxon>Bacillati</taxon>
        <taxon>Bacillota</taxon>
        <taxon>Bacilli</taxon>
        <taxon>Lactobacillales</taxon>
        <taxon>Lactobacillaceae</taxon>
        <taxon>Companilactobacillus</taxon>
    </lineage>
</organism>
<name>A0A0H4R3D2_9LACO</name>
<feature type="domain" description="Mannitol dehydrogenase N-terminal" evidence="8">
    <location>
        <begin position="3"/>
        <end position="198"/>
    </location>
</feature>
<proteinExistence type="inferred from homology"/>
<evidence type="ECO:0000256" key="4">
    <source>
        <dbReference type="ARBA" id="ARBA00023002"/>
    </source>
</evidence>
<dbReference type="InterPro" id="IPR013131">
    <property type="entry name" value="Mannitol_DH_N"/>
</dbReference>
<evidence type="ECO:0000256" key="3">
    <source>
        <dbReference type="ARBA" id="ARBA00016219"/>
    </source>
</evidence>
<dbReference type="PATRIC" id="fig|1007676.4.peg.2535"/>
<dbReference type="GO" id="GO:0019592">
    <property type="term" value="P:mannitol catabolic process"/>
    <property type="evidence" value="ECO:0007669"/>
    <property type="project" value="TreeGrafter"/>
</dbReference>
<feature type="binding site" evidence="7">
    <location>
        <begin position="4"/>
        <end position="15"/>
    </location>
    <ligand>
        <name>NAD(+)</name>
        <dbReference type="ChEBI" id="CHEBI:57540"/>
    </ligand>
</feature>
<dbReference type="SUPFAM" id="SSF51735">
    <property type="entry name" value="NAD(P)-binding Rossmann-fold domains"/>
    <property type="match status" value="1"/>
</dbReference>
<dbReference type="HAMAP" id="MF_00196">
    <property type="entry name" value="Mannitol_dehydrog"/>
    <property type="match status" value="1"/>
</dbReference>
<dbReference type="InterPro" id="IPR036291">
    <property type="entry name" value="NAD(P)-bd_dom_sf"/>
</dbReference>
<comment type="catalytic activity">
    <reaction evidence="6 7">
        <text>D-mannitol 1-phosphate + NAD(+) = beta-D-fructose 6-phosphate + NADH + H(+)</text>
        <dbReference type="Rhea" id="RHEA:19661"/>
        <dbReference type="ChEBI" id="CHEBI:15378"/>
        <dbReference type="ChEBI" id="CHEBI:57540"/>
        <dbReference type="ChEBI" id="CHEBI:57634"/>
        <dbReference type="ChEBI" id="CHEBI:57945"/>
        <dbReference type="ChEBI" id="CHEBI:61381"/>
        <dbReference type="EC" id="1.1.1.17"/>
    </reaction>
</comment>
<dbReference type="InterPro" id="IPR000669">
    <property type="entry name" value="Mannitol_DH"/>
</dbReference>
<dbReference type="Proteomes" id="UP000036106">
    <property type="component" value="Chromosome"/>
</dbReference>
<dbReference type="NCBIfam" id="NF002647">
    <property type="entry name" value="PRK02318.1-3"/>
    <property type="match status" value="1"/>
</dbReference>
<dbReference type="KEGG" id="lgn:ABM34_12525"/>
<dbReference type="Pfam" id="PF01232">
    <property type="entry name" value="Mannitol_dh"/>
    <property type="match status" value="1"/>
</dbReference>
<comment type="similarity">
    <text evidence="1 7">Belongs to the mannitol dehydrogenase family.</text>
</comment>
<dbReference type="Gene3D" id="1.10.1040.10">
    <property type="entry name" value="N-(1-d-carboxylethyl)-l-norvaline Dehydrogenase, domain 2"/>
    <property type="match status" value="1"/>
</dbReference>
<dbReference type="InterPro" id="IPR013328">
    <property type="entry name" value="6PGD_dom2"/>
</dbReference>
<dbReference type="Gene3D" id="3.40.50.720">
    <property type="entry name" value="NAD(P)-binding Rossmann-like Domain"/>
    <property type="match status" value="1"/>
</dbReference>
<evidence type="ECO:0000256" key="5">
    <source>
        <dbReference type="ARBA" id="ARBA00023027"/>
    </source>
</evidence>
<keyword evidence="4 7" id="KW-0560">Oxidoreductase</keyword>
<sequence length="387" mass="43439">MKNAVHFGAGNIGRGFIGETLASNGYAIHFVDVNSTIIDALNQRHEYDIELAAEGHEKIHVDNVDGINNKDNPDDVVKAIENTDIVTTAIGPKILKFIAELIAKGISARKANNNTTTLDVIACENMIGGSQSLKKEVYTHLSDDDKKFADQYIGFPNAAVDRIVPLQHHEDPLAVSVEPFKEWVVDESQMKHPEIKLDSVVYVKDLEPYIERKLFSVNTGHATVAYTGEYLGYKTIGDAIADDKDLKQVKGALKETGDLLIHKWNFDPAEHKAYQDKILSRFENKFISDDILRVGRTPIRKLGFDERFIRPIRELKERNLDYSVLLDTVGMILTFDEPKDSESVELQKMLRESSPKEVITKVTGLKDEDLINEIVASYEDKVKATEA</sequence>
<reference evidence="11" key="1">
    <citation type="submission" date="2015-07" db="EMBL/GenBank/DDBJ databases">
        <title>Lactobacillus ginsenosidimutans/EMML 3141/ whole genome sequencing.</title>
        <authorList>
            <person name="Kim M.K."/>
            <person name="Im W.-T."/>
            <person name="Srinivasan S."/>
            <person name="Lee J.-J."/>
        </authorList>
    </citation>
    <scope>NUCLEOTIDE SEQUENCE [LARGE SCALE GENOMIC DNA]</scope>
    <source>
        <strain evidence="11">EMML 3041</strain>
    </source>
</reference>
<dbReference type="STRING" id="1007676.ABM34_12525"/>
<dbReference type="OrthoDB" id="271711at2"/>
<feature type="domain" description="Mannitol dehydrogenase C-terminal" evidence="9">
    <location>
        <begin position="205"/>
        <end position="379"/>
    </location>
</feature>
<dbReference type="InterPro" id="IPR023028">
    <property type="entry name" value="Mannitol_1_phos_5_DH"/>
</dbReference>
<dbReference type="GO" id="GO:0008926">
    <property type="term" value="F:mannitol-1-phosphate 5-dehydrogenase activity"/>
    <property type="evidence" value="ECO:0007669"/>
    <property type="project" value="UniProtKB-UniRule"/>
</dbReference>
<dbReference type="InterPro" id="IPR008927">
    <property type="entry name" value="6-PGluconate_DH-like_C_sf"/>
</dbReference>
<evidence type="ECO:0000313" key="11">
    <source>
        <dbReference type="Proteomes" id="UP000036106"/>
    </source>
</evidence>
<dbReference type="EMBL" id="CP012034">
    <property type="protein sequence ID" value="AKP68280.1"/>
    <property type="molecule type" value="Genomic_DNA"/>
</dbReference>
<dbReference type="AlphaFoldDB" id="A0A0H4R3D2"/>
<dbReference type="Pfam" id="PF08125">
    <property type="entry name" value="Mannitol_dh_C"/>
    <property type="match status" value="1"/>
</dbReference>
<dbReference type="RefSeq" id="WP_048706199.1">
    <property type="nucleotide sequence ID" value="NZ_CP012034.1"/>
</dbReference>
<protein>
    <recommendedName>
        <fullName evidence="3 7">Mannitol-1-phosphate 5-dehydrogenase</fullName>
        <ecNumber evidence="2 7">1.1.1.17</ecNumber>
    </recommendedName>
</protein>
<keyword evidence="11" id="KW-1185">Reference proteome</keyword>
<dbReference type="GO" id="GO:0005829">
    <property type="term" value="C:cytosol"/>
    <property type="evidence" value="ECO:0007669"/>
    <property type="project" value="TreeGrafter"/>
</dbReference>
<evidence type="ECO:0000313" key="10">
    <source>
        <dbReference type="EMBL" id="AKP68280.1"/>
    </source>
</evidence>
<evidence type="ECO:0000259" key="9">
    <source>
        <dbReference type="Pfam" id="PF08125"/>
    </source>
</evidence>
<accession>A0A0H4R3D2</accession>
<dbReference type="PRINTS" id="PR00084">
    <property type="entry name" value="MTLDHDRGNASE"/>
</dbReference>
<evidence type="ECO:0000256" key="7">
    <source>
        <dbReference type="HAMAP-Rule" id="MF_00196"/>
    </source>
</evidence>
<evidence type="ECO:0000256" key="6">
    <source>
        <dbReference type="ARBA" id="ARBA00048615"/>
    </source>
</evidence>
<dbReference type="InterPro" id="IPR023027">
    <property type="entry name" value="Mannitol_DH_CS"/>
</dbReference>
<gene>
    <name evidence="7" type="primary">mtlD</name>
    <name evidence="10" type="ORF">ABM34_12525</name>
</gene>